<evidence type="ECO:0000256" key="1">
    <source>
        <dbReference type="SAM" id="Phobius"/>
    </source>
</evidence>
<dbReference type="AlphaFoldDB" id="A0A1I0NXW7"/>
<keyword evidence="1" id="KW-1133">Transmembrane helix</keyword>
<keyword evidence="1" id="KW-0472">Membrane</keyword>
<dbReference type="Proteomes" id="UP000199310">
    <property type="component" value="Unassembled WGS sequence"/>
</dbReference>
<dbReference type="InterPro" id="IPR007055">
    <property type="entry name" value="BON_dom"/>
</dbReference>
<proteinExistence type="predicted"/>
<accession>A0A1I0NXW7</accession>
<dbReference type="Gene3D" id="3.40.1520.20">
    <property type="match status" value="1"/>
</dbReference>
<keyword evidence="1" id="KW-0812">Transmembrane</keyword>
<gene>
    <name evidence="3" type="ORF">SAMN04488122_0428</name>
</gene>
<evidence type="ECO:0000259" key="2">
    <source>
        <dbReference type="PROSITE" id="PS50914"/>
    </source>
</evidence>
<dbReference type="OrthoDB" id="1097785at2"/>
<dbReference type="STRING" id="29529.SAMN04488122_0428"/>
<feature type="transmembrane region" description="Helical" evidence="1">
    <location>
        <begin position="36"/>
        <end position="56"/>
    </location>
</feature>
<dbReference type="PROSITE" id="PS50914">
    <property type="entry name" value="BON"/>
    <property type="match status" value="1"/>
</dbReference>
<evidence type="ECO:0000313" key="3">
    <source>
        <dbReference type="EMBL" id="SEW06407.1"/>
    </source>
</evidence>
<dbReference type="Pfam" id="PF04972">
    <property type="entry name" value="BON"/>
    <property type="match status" value="2"/>
</dbReference>
<organism evidence="3 4">
    <name type="scientific">Chitinophaga arvensicola</name>
    <dbReference type="NCBI Taxonomy" id="29529"/>
    <lineage>
        <taxon>Bacteria</taxon>
        <taxon>Pseudomonadati</taxon>
        <taxon>Bacteroidota</taxon>
        <taxon>Chitinophagia</taxon>
        <taxon>Chitinophagales</taxon>
        <taxon>Chitinophagaceae</taxon>
        <taxon>Chitinophaga</taxon>
    </lineage>
</organism>
<keyword evidence="4" id="KW-1185">Reference proteome</keyword>
<dbReference type="EMBL" id="FOJG01000001">
    <property type="protein sequence ID" value="SEW06407.1"/>
    <property type="molecule type" value="Genomic_DNA"/>
</dbReference>
<name>A0A1I0NXW7_9BACT</name>
<reference evidence="4" key="1">
    <citation type="submission" date="2016-10" db="EMBL/GenBank/DDBJ databases">
        <authorList>
            <person name="Varghese N."/>
            <person name="Submissions S."/>
        </authorList>
    </citation>
    <scope>NUCLEOTIDE SEQUENCE [LARGE SCALE GENOMIC DNA]</scope>
    <source>
        <strain evidence="4">DSM 3695</strain>
    </source>
</reference>
<feature type="domain" description="BON" evidence="2">
    <location>
        <begin position="55"/>
        <end position="122"/>
    </location>
</feature>
<sequence length="197" mass="21231">MKRGTFLFLSLPFFMSYLLAVPRVFVNFFLQNCSGMTTKTLAIASLIFMSTLLFACRPSDTELKKEVNEKLSLIPGITADVKNGVVILTGEVSDEVAKSAAEDALKDLKGVRAVQDSITVKAPVIAAPAPAVPNPDELLKKSLDSVYAANGFNNITVTISAGEVTLDGTAKRKQLRKIVQLAQQSGTKKVTNNIQIK</sequence>
<evidence type="ECO:0000313" key="4">
    <source>
        <dbReference type="Proteomes" id="UP000199310"/>
    </source>
</evidence>
<protein>
    <submittedName>
        <fullName evidence="3">BON domain-containing protein</fullName>
    </submittedName>
</protein>